<keyword evidence="2" id="KW-1185">Reference proteome</keyword>
<comment type="caution">
    <text evidence="1">The sequence shown here is derived from an EMBL/GenBank/DDBJ whole genome shotgun (WGS) entry which is preliminary data.</text>
</comment>
<dbReference type="Pfam" id="PF10832">
    <property type="entry name" value="YhfG"/>
    <property type="match status" value="1"/>
</dbReference>
<evidence type="ECO:0008006" key="3">
    <source>
        <dbReference type="Google" id="ProtNLM"/>
    </source>
</evidence>
<dbReference type="InterPro" id="IPR022541">
    <property type="entry name" value="YhfG"/>
</dbReference>
<dbReference type="RefSeq" id="WP_107282986.1">
    <property type="nucleotide sequence ID" value="NZ_PYMC01000005.1"/>
</dbReference>
<dbReference type="Proteomes" id="UP000240904">
    <property type="component" value="Unassembled WGS sequence"/>
</dbReference>
<sequence>MLTKKQKREHFKCLQARNYRASLQLEGFDIEPTKLKFENGKNGVTPETLSEAELIANLKQRYAR</sequence>
<dbReference type="EMBL" id="PYMC01000005">
    <property type="protein sequence ID" value="PSW05346.1"/>
    <property type="molecule type" value="Genomic_DNA"/>
</dbReference>
<protein>
    <recommendedName>
        <fullName evidence="3">DUF2559 domain-containing protein</fullName>
    </recommendedName>
</protein>
<dbReference type="AlphaFoldDB" id="A0A2T3MZJ9"/>
<name>A0A2T3MZJ9_9GAMM</name>
<accession>A0A2T3MZJ9</accession>
<evidence type="ECO:0000313" key="1">
    <source>
        <dbReference type="EMBL" id="PSW05346.1"/>
    </source>
</evidence>
<proteinExistence type="predicted"/>
<organism evidence="1 2">
    <name type="scientific">Photobacterium lipolyticum</name>
    <dbReference type="NCBI Taxonomy" id="266810"/>
    <lineage>
        <taxon>Bacteria</taxon>
        <taxon>Pseudomonadati</taxon>
        <taxon>Pseudomonadota</taxon>
        <taxon>Gammaproteobacteria</taxon>
        <taxon>Vibrionales</taxon>
        <taxon>Vibrionaceae</taxon>
        <taxon>Photobacterium</taxon>
    </lineage>
</organism>
<reference evidence="1 2" key="1">
    <citation type="submission" date="2018-03" db="EMBL/GenBank/DDBJ databases">
        <title>Whole genome sequencing of Histamine producing bacteria.</title>
        <authorList>
            <person name="Butler K."/>
        </authorList>
    </citation>
    <scope>NUCLEOTIDE SEQUENCE [LARGE SCALE GENOMIC DNA]</scope>
    <source>
        <strain evidence="1 2">DSM 16190</strain>
    </source>
</reference>
<gene>
    <name evidence="1" type="ORF">C9I89_08780</name>
</gene>
<dbReference type="OrthoDB" id="5828987at2"/>
<evidence type="ECO:0000313" key="2">
    <source>
        <dbReference type="Proteomes" id="UP000240904"/>
    </source>
</evidence>